<dbReference type="EMBL" id="LLYB01000046">
    <property type="protein sequence ID" value="KRR26485.1"/>
    <property type="molecule type" value="Genomic_DNA"/>
</dbReference>
<accession>A0A0R3N961</accession>
<comment type="caution">
    <text evidence="1">The sequence shown here is derived from an EMBL/GenBank/DDBJ whole genome shotgun (WGS) entry which is preliminary data.</text>
</comment>
<protein>
    <submittedName>
        <fullName evidence="1">Uncharacterized protein</fullName>
    </submittedName>
</protein>
<dbReference type="RefSeq" id="WP_057857162.1">
    <property type="nucleotide sequence ID" value="NZ_LLYB01000046.1"/>
</dbReference>
<evidence type="ECO:0000313" key="2">
    <source>
        <dbReference type="Proteomes" id="UP000051660"/>
    </source>
</evidence>
<sequence length="177" mass="18575">MASLKSFLPHLAKLLGTTANTLYTRQQALVELGVLKAVPGRGPGSGTPLDGSGVAALVIALLAADTLQDTDDRVRAFCLATPKDADRCPWTGAANLQEALAAVLTSEQMAADLTFVSVYRNKRAAGLGWRPFGRHNRSDFVVSSAPPRSAISIIAGIDSDTLRKLAAMLQAEMAGSK</sequence>
<name>A0A0R3N961_9BRAD</name>
<organism evidence="1 2">
    <name type="scientific">Bradyrhizobium lablabi</name>
    <dbReference type="NCBI Taxonomy" id="722472"/>
    <lineage>
        <taxon>Bacteria</taxon>
        <taxon>Pseudomonadati</taxon>
        <taxon>Pseudomonadota</taxon>
        <taxon>Alphaproteobacteria</taxon>
        <taxon>Hyphomicrobiales</taxon>
        <taxon>Nitrobacteraceae</taxon>
        <taxon>Bradyrhizobium</taxon>
    </lineage>
</organism>
<evidence type="ECO:0000313" key="1">
    <source>
        <dbReference type="EMBL" id="KRR26485.1"/>
    </source>
</evidence>
<dbReference type="Proteomes" id="UP000051660">
    <property type="component" value="Unassembled WGS sequence"/>
</dbReference>
<dbReference type="AlphaFoldDB" id="A0A0R3N961"/>
<proteinExistence type="predicted"/>
<gene>
    <name evidence="1" type="ORF">CQ14_03080</name>
</gene>
<reference evidence="1 2" key="1">
    <citation type="submission" date="2014-03" db="EMBL/GenBank/DDBJ databases">
        <title>Bradyrhizobium valentinum sp. nov., isolated from effective nodules of Lupinus mariae-josephae, a lupine endemic of basic-lime soils in Eastern Spain.</title>
        <authorList>
            <person name="Duran D."/>
            <person name="Rey L."/>
            <person name="Navarro A."/>
            <person name="Busquets A."/>
            <person name="Imperial J."/>
            <person name="Ruiz-Argueso T."/>
        </authorList>
    </citation>
    <scope>NUCLEOTIDE SEQUENCE [LARGE SCALE GENOMIC DNA]</scope>
    <source>
        <strain evidence="1 2">CCBAU 23086</strain>
    </source>
</reference>